<evidence type="ECO:0000313" key="2">
    <source>
        <dbReference type="EMBL" id="KAL1610175.1"/>
    </source>
</evidence>
<dbReference type="Proteomes" id="UP001521785">
    <property type="component" value="Unassembled WGS sequence"/>
</dbReference>
<protein>
    <submittedName>
        <fullName evidence="2">Uncharacterized protein</fullName>
    </submittedName>
</protein>
<dbReference type="EMBL" id="JAKJXO020000002">
    <property type="protein sequence ID" value="KAL1610175.1"/>
    <property type="molecule type" value="Genomic_DNA"/>
</dbReference>
<evidence type="ECO:0000313" key="3">
    <source>
        <dbReference type="Proteomes" id="UP001521785"/>
    </source>
</evidence>
<keyword evidence="3" id="KW-1185">Reference proteome</keyword>
<sequence>MASAEPITHSDCRSPHTFADLRSESHAQRRVRKHLKRYNRFRSLSPADLPTHSKQQSHYLPSCASRTCPLYGSTYGACEHQFQAFFPADPSSAPVSKFTPYEAYAEAQRLIPVHNHHSHKRRSNRNKRTWAKALGRKNDAHLTFLQYKYEMVTMYGRIDLRRDDEWVDDITYREWEGGNWSEWCLQQGATWEAVAGWESFQEIGETFSKWGQRRINEMRQVKEDRLRAKLKASAASTPTPLSATTEGQNLTATTVEDKSTLKTTLPTTPSDIDGHARLQRIVRPSWRRKGDKFPPPLYGYYFFDEYEWYWHRNLSGCFELSSWASHSIFHWKCYCESYALCGRWSPEDRSQPYTLEEFIVSSCEGEGDVGAVREEVNGMYEDVADMHVEVADMQTIVDSAHEETMKVRKEISLDGLGRDQETREVYDRVCEVYGEMHKLQHGLKNLFDGYKALYDDVKACNAVEKKNDNEDRDVGEHIPDDIREINWEIVSLKPMMPPLSTSSSWSMVELEKQT</sequence>
<comment type="caution">
    <text evidence="2">The sequence shown here is derived from an EMBL/GenBank/DDBJ whole genome shotgun (WGS) entry which is preliminary data.</text>
</comment>
<organism evidence="2 3">
    <name type="scientific">Paraconiothyrium brasiliense</name>
    <dbReference type="NCBI Taxonomy" id="300254"/>
    <lineage>
        <taxon>Eukaryota</taxon>
        <taxon>Fungi</taxon>
        <taxon>Dikarya</taxon>
        <taxon>Ascomycota</taxon>
        <taxon>Pezizomycotina</taxon>
        <taxon>Dothideomycetes</taxon>
        <taxon>Pleosporomycetidae</taxon>
        <taxon>Pleosporales</taxon>
        <taxon>Massarineae</taxon>
        <taxon>Didymosphaeriaceae</taxon>
        <taxon>Paraconiothyrium</taxon>
    </lineage>
</organism>
<feature type="compositionally biased region" description="Basic and acidic residues" evidence="1">
    <location>
        <begin position="8"/>
        <end position="27"/>
    </location>
</feature>
<accession>A0ABR3S0H9</accession>
<gene>
    <name evidence="2" type="ORF">SLS60_001840</name>
</gene>
<name>A0ABR3S0H9_9PLEO</name>
<evidence type="ECO:0000256" key="1">
    <source>
        <dbReference type="SAM" id="MobiDB-lite"/>
    </source>
</evidence>
<proteinExistence type="predicted"/>
<reference evidence="2 3" key="1">
    <citation type="submission" date="2024-02" db="EMBL/GenBank/DDBJ databases">
        <title>De novo assembly and annotation of 12 fungi associated with fruit tree decline syndrome in Ontario, Canada.</title>
        <authorList>
            <person name="Sulman M."/>
            <person name="Ellouze W."/>
            <person name="Ilyukhin E."/>
        </authorList>
    </citation>
    <scope>NUCLEOTIDE SEQUENCE [LARGE SCALE GENOMIC DNA]</scope>
    <source>
        <strain evidence="2 3">M42-189</strain>
    </source>
</reference>
<feature type="region of interest" description="Disordered" evidence="1">
    <location>
        <begin position="1"/>
        <end position="27"/>
    </location>
</feature>